<reference evidence="2" key="1">
    <citation type="submission" date="2016-10" db="EMBL/GenBank/DDBJ databases">
        <authorList>
            <person name="Varghese N."/>
            <person name="Submissions S."/>
        </authorList>
    </citation>
    <scope>NUCLEOTIDE SEQUENCE [LARGE SCALE GENOMIC DNA]</scope>
    <source>
        <strain evidence="2">DSM 19110</strain>
    </source>
</reference>
<dbReference type="Proteomes" id="UP000183200">
    <property type="component" value="Unassembled WGS sequence"/>
</dbReference>
<keyword evidence="2" id="KW-1185">Reference proteome</keyword>
<dbReference type="EMBL" id="FNGY01000001">
    <property type="protein sequence ID" value="SDL38704.1"/>
    <property type="molecule type" value="Genomic_DNA"/>
</dbReference>
<gene>
    <name evidence="1" type="ORF">SAMN05421820_101314</name>
</gene>
<protein>
    <submittedName>
        <fullName evidence="1">Uncharacterized protein</fullName>
    </submittedName>
</protein>
<proteinExistence type="predicted"/>
<evidence type="ECO:0000313" key="1">
    <source>
        <dbReference type="EMBL" id="SDL38704.1"/>
    </source>
</evidence>
<name>A0A1G9JNJ1_9SPHI</name>
<dbReference type="AlphaFoldDB" id="A0A1G9JNJ1"/>
<organism evidence="1 2">
    <name type="scientific">Pedobacter steynii</name>
    <dbReference type="NCBI Taxonomy" id="430522"/>
    <lineage>
        <taxon>Bacteria</taxon>
        <taxon>Pseudomonadati</taxon>
        <taxon>Bacteroidota</taxon>
        <taxon>Sphingobacteriia</taxon>
        <taxon>Sphingobacteriales</taxon>
        <taxon>Sphingobacteriaceae</taxon>
        <taxon>Pedobacter</taxon>
    </lineage>
</organism>
<evidence type="ECO:0000313" key="2">
    <source>
        <dbReference type="Proteomes" id="UP000183200"/>
    </source>
</evidence>
<accession>A0A1G9JNJ1</accession>
<sequence length="36" mass="4324">MVIVELTAIVLLKRLLYLTKFYPGEFETLGYKFYNH</sequence>